<dbReference type="PROSITE" id="PS50893">
    <property type="entry name" value="ABC_TRANSPORTER_2"/>
    <property type="match status" value="1"/>
</dbReference>
<dbReference type="InterPro" id="IPR015854">
    <property type="entry name" value="ABC_transpr_LolD-like"/>
</dbReference>
<evidence type="ECO:0000259" key="4">
    <source>
        <dbReference type="PROSITE" id="PS50893"/>
    </source>
</evidence>
<dbReference type="Gene3D" id="3.40.50.300">
    <property type="entry name" value="P-loop containing nucleotide triphosphate hydrolases"/>
    <property type="match status" value="1"/>
</dbReference>
<organism evidence="5 6">
    <name type="scientific">Daphnia magna</name>
    <dbReference type="NCBI Taxonomy" id="35525"/>
    <lineage>
        <taxon>Eukaryota</taxon>
        <taxon>Metazoa</taxon>
        <taxon>Ecdysozoa</taxon>
        <taxon>Arthropoda</taxon>
        <taxon>Crustacea</taxon>
        <taxon>Branchiopoda</taxon>
        <taxon>Diplostraca</taxon>
        <taxon>Cladocera</taxon>
        <taxon>Anomopoda</taxon>
        <taxon>Daphniidae</taxon>
        <taxon>Daphnia</taxon>
    </lineage>
</organism>
<dbReference type="InterPro" id="IPR003593">
    <property type="entry name" value="AAA+_ATPase"/>
</dbReference>
<dbReference type="InterPro" id="IPR027417">
    <property type="entry name" value="P-loop_NTPase"/>
</dbReference>
<comment type="caution">
    <text evidence="5">The sequence shown here is derived from an EMBL/GenBank/DDBJ whole genome shotgun (WGS) entry which is preliminary data.</text>
</comment>
<dbReference type="SUPFAM" id="SSF52540">
    <property type="entry name" value="P-loop containing nucleoside triphosphate hydrolases"/>
    <property type="match status" value="1"/>
</dbReference>
<dbReference type="SMART" id="SM00382">
    <property type="entry name" value="AAA"/>
    <property type="match status" value="1"/>
</dbReference>
<feature type="region of interest" description="Disordered" evidence="3">
    <location>
        <begin position="254"/>
        <end position="292"/>
    </location>
</feature>
<dbReference type="InterPro" id="IPR003439">
    <property type="entry name" value="ABC_transporter-like_ATP-bd"/>
</dbReference>
<keyword evidence="1" id="KW-0547">Nucleotide-binding</keyword>
<evidence type="ECO:0000256" key="2">
    <source>
        <dbReference type="ARBA" id="ARBA00022840"/>
    </source>
</evidence>
<name>A0ABR0B8S6_9CRUS</name>
<proteinExistence type="predicted"/>
<evidence type="ECO:0000256" key="3">
    <source>
        <dbReference type="SAM" id="MobiDB-lite"/>
    </source>
</evidence>
<dbReference type="Proteomes" id="UP001234178">
    <property type="component" value="Unassembled WGS sequence"/>
</dbReference>
<keyword evidence="2" id="KW-0067">ATP-binding</keyword>
<evidence type="ECO:0000313" key="6">
    <source>
        <dbReference type="Proteomes" id="UP001234178"/>
    </source>
</evidence>
<keyword evidence="6" id="KW-1185">Reference proteome</keyword>
<dbReference type="EMBL" id="JAOYFB010000041">
    <property type="protein sequence ID" value="KAK4044978.1"/>
    <property type="molecule type" value="Genomic_DNA"/>
</dbReference>
<dbReference type="Pfam" id="PF00005">
    <property type="entry name" value="ABC_tran"/>
    <property type="match status" value="1"/>
</dbReference>
<dbReference type="PANTHER" id="PTHR24220">
    <property type="entry name" value="IMPORT ATP-BINDING PROTEIN"/>
    <property type="match status" value="1"/>
</dbReference>
<evidence type="ECO:0000256" key="1">
    <source>
        <dbReference type="ARBA" id="ARBA00022741"/>
    </source>
</evidence>
<protein>
    <recommendedName>
        <fullName evidence="4">ABC transporter domain-containing protein</fullName>
    </recommendedName>
</protein>
<feature type="domain" description="ABC transporter" evidence="4">
    <location>
        <begin position="38"/>
        <end position="255"/>
    </location>
</feature>
<sequence>MGVPLELRRRLWRSAPKSTRMRRRARRPQSRGAMNRGLRLLRASAVHGGRPLFRDIALSVRAGEAPAIVGPSGAGKTALIAAVTGGDGGAATFETSGAFILDGEPISATWHAHAIRFRPEDLLRRIDDVFAADRQEALEALKLKDFFGDASRTLVALSPLELRLSLLVGAAIARPAAVTLDEPTFALKREDTSVYLGALRQLARVVPVLFATRNEAAAKQLGARTTHLDRGLVVVGTAFRRCDSTTALAVQPISALPPKGPMTRRHHTSAFPQPTMPVPDGGGASDSEPPRD</sequence>
<gene>
    <name evidence="5" type="ORF">OUZ56_032384</name>
</gene>
<evidence type="ECO:0000313" key="5">
    <source>
        <dbReference type="EMBL" id="KAK4044978.1"/>
    </source>
</evidence>
<reference evidence="5 6" key="1">
    <citation type="journal article" date="2023" name="Nucleic Acids Res.">
        <title>The hologenome of Daphnia magna reveals possible DNA methylation and microbiome-mediated evolution of the host genome.</title>
        <authorList>
            <person name="Chaturvedi A."/>
            <person name="Li X."/>
            <person name="Dhandapani V."/>
            <person name="Marshall H."/>
            <person name="Kissane S."/>
            <person name="Cuenca-Cambronero M."/>
            <person name="Asole G."/>
            <person name="Calvet F."/>
            <person name="Ruiz-Romero M."/>
            <person name="Marangio P."/>
            <person name="Guigo R."/>
            <person name="Rago D."/>
            <person name="Mirbahai L."/>
            <person name="Eastwood N."/>
            <person name="Colbourne J.K."/>
            <person name="Zhou J."/>
            <person name="Mallon E."/>
            <person name="Orsini L."/>
        </authorList>
    </citation>
    <scope>NUCLEOTIDE SEQUENCE [LARGE SCALE GENOMIC DNA]</scope>
    <source>
        <strain evidence="5">LRV0_1</strain>
    </source>
</reference>
<accession>A0ABR0B8S6</accession>